<dbReference type="AlphaFoldDB" id="A0A1L3SLW5"/>
<evidence type="ECO:0000313" key="3">
    <source>
        <dbReference type="Proteomes" id="UP000182840"/>
    </source>
</evidence>
<feature type="region of interest" description="Disordered" evidence="1">
    <location>
        <begin position="1"/>
        <end position="115"/>
    </location>
</feature>
<protein>
    <submittedName>
        <fullName evidence="2">Uncharacterized protein</fullName>
    </submittedName>
</protein>
<organism evidence="2 3">
    <name type="scientific">Aquibium oceanicum</name>
    <dbReference type="NCBI Taxonomy" id="1670800"/>
    <lineage>
        <taxon>Bacteria</taxon>
        <taxon>Pseudomonadati</taxon>
        <taxon>Pseudomonadota</taxon>
        <taxon>Alphaproteobacteria</taxon>
        <taxon>Hyphomicrobiales</taxon>
        <taxon>Phyllobacteriaceae</taxon>
        <taxon>Aquibium</taxon>
    </lineage>
</organism>
<gene>
    <name evidence="2" type="ORF">BSQ44_02405</name>
</gene>
<keyword evidence="3" id="KW-1185">Reference proteome</keyword>
<proteinExistence type="predicted"/>
<accession>A0A1L3SLW5</accession>
<dbReference type="EMBL" id="CP018171">
    <property type="protein sequence ID" value="APH70360.1"/>
    <property type="molecule type" value="Genomic_DNA"/>
</dbReference>
<sequence>MIKAKEASMHADNKSPHEAARPEFQETTKVDTRHERTGAEPDAAELRDPEEVWKDDERTPRQDGAKSTGAPGRVADAGDIGLGATTPYSTEVQADSLARQTVRGGGAQKPEKPER</sequence>
<name>A0A1L3SLW5_9HYPH</name>
<dbReference type="STRING" id="1670800.BSQ44_02405"/>
<evidence type="ECO:0000256" key="1">
    <source>
        <dbReference type="SAM" id="MobiDB-lite"/>
    </source>
</evidence>
<reference evidence="3" key="1">
    <citation type="submission" date="2016-11" db="EMBL/GenBank/DDBJ databases">
        <title>Mesorhizobium oceanicum sp. nov., isolated from deep seawater in South China Sea.</title>
        <authorList>
            <person name="Fu G.-Y."/>
        </authorList>
    </citation>
    <scope>NUCLEOTIDE SEQUENCE [LARGE SCALE GENOMIC DNA]</scope>
    <source>
        <strain evidence="3">B7</strain>
    </source>
</reference>
<feature type="compositionally biased region" description="Basic and acidic residues" evidence="1">
    <location>
        <begin position="1"/>
        <end position="64"/>
    </location>
</feature>
<dbReference type="KEGG" id="meso:BSQ44_02405"/>
<dbReference type="Proteomes" id="UP000182840">
    <property type="component" value="Chromosome"/>
</dbReference>
<evidence type="ECO:0000313" key="2">
    <source>
        <dbReference type="EMBL" id="APH70360.1"/>
    </source>
</evidence>